<dbReference type="PANTHER" id="PTHR43329">
    <property type="entry name" value="EPOXIDE HYDROLASE"/>
    <property type="match status" value="1"/>
</dbReference>
<name>A0AB34L230_9PEZI</name>
<dbReference type="EMBL" id="JAAQHG020000003">
    <property type="protein sequence ID" value="KAL1589940.1"/>
    <property type="molecule type" value="Genomic_DNA"/>
</dbReference>
<evidence type="ECO:0000259" key="1">
    <source>
        <dbReference type="Pfam" id="PF00561"/>
    </source>
</evidence>
<proteinExistence type="predicted"/>
<dbReference type="Proteomes" id="UP000803884">
    <property type="component" value="Unassembled WGS sequence"/>
</dbReference>
<dbReference type="Gene3D" id="3.40.50.1820">
    <property type="entry name" value="alpha/beta hydrolase"/>
    <property type="match status" value="1"/>
</dbReference>
<accession>A0AB34L230</accession>
<feature type="domain" description="AB hydrolase-1" evidence="1">
    <location>
        <begin position="37"/>
        <end position="155"/>
    </location>
</feature>
<organism evidence="2 3">
    <name type="scientific">Cladosporium halotolerans</name>
    <dbReference type="NCBI Taxonomy" id="1052096"/>
    <lineage>
        <taxon>Eukaryota</taxon>
        <taxon>Fungi</taxon>
        <taxon>Dikarya</taxon>
        <taxon>Ascomycota</taxon>
        <taxon>Pezizomycotina</taxon>
        <taxon>Dothideomycetes</taxon>
        <taxon>Dothideomycetidae</taxon>
        <taxon>Cladosporiales</taxon>
        <taxon>Cladosporiaceae</taxon>
        <taxon>Cladosporium</taxon>
    </lineage>
</organism>
<dbReference type="AlphaFoldDB" id="A0AB34L230"/>
<dbReference type="InterPro" id="IPR029058">
    <property type="entry name" value="AB_hydrolase_fold"/>
</dbReference>
<gene>
    <name evidence="2" type="ORF">WHR41_01128</name>
</gene>
<protein>
    <recommendedName>
        <fullName evidence="1">AB hydrolase-1 domain-containing protein</fullName>
    </recommendedName>
</protein>
<evidence type="ECO:0000313" key="2">
    <source>
        <dbReference type="EMBL" id="KAL1589940.1"/>
    </source>
</evidence>
<reference evidence="2 3" key="1">
    <citation type="journal article" date="2020" name="Microbiol. Resour. Announc.">
        <title>Draft Genome Sequence of a Cladosporium Species Isolated from the Mesophotic Ascidian Didemnum maculosum.</title>
        <authorList>
            <person name="Gioti A."/>
            <person name="Siaperas R."/>
            <person name="Nikolaivits E."/>
            <person name="Le Goff G."/>
            <person name="Ouazzani J."/>
            <person name="Kotoulas G."/>
            <person name="Topakas E."/>
        </authorList>
    </citation>
    <scope>NUCLEOTIDE SEQUENCE [LARGE SCALE GENOMIC DNA]</scope>
    <source>
        <strain evidence="2 3">TM138-S3</strain>
    </source>
</reference>
<comment type="caution">
    <text evidence="2">The sequence shown here is derived from an EMBL/GenBank/DDBJ whole genome shotgun (WGS) entry which is preliminary data.</text>
</comment>
<dbReference type="SUPFAM" id="SSF53474">
    <property type="entry name" value="alpha/beta-Hydrolases"/>
    <property type="match status" value="1"/>
</dbReference>
<evidence type="ECO:0000313" key="3">
    <source>
        <dbReference type="Proteomes" id="UP000803884"/>
    </source>
</evidence>
<keyword evidence="3" id="KW-1185">Reference proteome</keyword>
<dbReference type="RefSeq" id="XP_069233045.1">
    <property type="nucleotide sequence ID" value="XM_069369734.1"/>
</dbReference>
<dbReference type="InterPro" id="IPR000073">
    <property type="entry name" value="AB_hydrolase_1"/>
</dbReference>
<dbReference type="Pfam" id="PF00561">
    <property type="entry name" value="Abhydrolase_1"/>
    <property type="match status" value="1"/>
</dbReference>
<dbReference type="GeneID" id="96002572"/>
<sequence>MASSNLKTLHPWLQENDTKLSSGGTLKSYSHDNGSDPIFCIVHGYPQSSYMWRHVLPAWKPHASLFIPELPGYGLSSLPPDPSKRAIAHQILSALQTVLPTSPARPIYWIAHDRGARIGHRLLTSPSPPPNLRAAVLMDIVPTLAQWRAFANPAAATAYFHWPFLATASAPDAIEGMGGAAFCRMILARGRGGNALGAQRIDADDAYAHYASIFDGRDAIRGSCADYAEGSVPECEAQEAEQRAGRKVGLPVLVVYSEGSLGRMHDVEGVWREWVEEGKVELLGVGNGHGHYLPESADGVVAEGVLGFVRKHSG</sequence>